<dbReference type="EMBL" id="CP042914">
    <property type="protein sequence ID" value="QEG40954.1"/>
    <property type="molecule type" value="Genomic_DNA"/>
</dbReference>
<evidence type="ECO:0000259" key="3">
    <source>
        <dbReference type="Pfam" id="PF02784"/>
    </source>
</evidence>
<dbReference type="GO" id="GO:0009089">
    <property type="term" value="P:lysine biosynthetic process via diaminopimelate"/>
    <property type="evidence" value="ECO:0007669"/>
    <property type="project" value="TreeGrafter"/>
</dbReference>
<dbReference type="PROSITE" id="PS00879">
    <property type="entry name" value="ODR_DC_2_2"/>
    <property type="match status" value="1"/>
</dbReference>
<dbReference type="InterPro" id="IPR029066">
    <property type="entry name" value="PLP-binding_barrel"/>
</dbReference>
<sequence length="483" mass="54156">MLKVPDTASNLQIRNACEGVLPLHAKIAPWMEQTLTQQPVQQWVGRWGSPLNVLQVEPFQQNLSELHRVGEQRDVDLRAFFARKANKCPAFITAAAAVDAGIDTASEVELTQTLDAGVESERVICTAAVKSEALLEQCVANDVVIAIDNADELRATDRVAARLRRSARVALRISGFQHDGEKLHSRFGVDIDEVSGFTDLFWPHPNTHPIRLVGLHFHLDGYSADQRVSAIQQSLQLVDRLRDRGHKIDFLDIGGGIPMRYLESESQWQDFWREHEAALLGKRSEVTYRNHPLARQLHDGRVQGAPNSYPYWQPLVQAEWMARVLDAEFEGATIAKAVARRDLQLRCEPGRSVLDGCGMTIARVEFRKRHPDGYWLIGLSMNRTQCRTSSDDFLVDPLLLPADTAPQERTAPMEGYLVGAYCTESELIQLRRMRFTKGVAIGDLIVFPNTAGYLMHFLESRSHQFPLAENLLVGDAGDAPRLV</sequence>
<reference evidence="4 5" key="1">
    <citation type="submission" date="2019-08" db="EMBL/GenBank/DDBJ databases">
        <title>Deep-cultivation of Planctomycetes and their phenomic and genomic characterization uncovers novel biology.</title>
        <authorList>
            <person name="Wiegand S."/>
            <person name="Jogler M."/>
            <person name="Boedeker C."/>
            <person name="Pinto D."/>
            <person name="Vollmers J."/>
            <person name="Rivas-Marin E."/>
            <person name="Kohn T."/>
            <person name="Peeters S.H."/>
            <person name="Heuer A."/>
            <person name="Rast P."/>
            <person name="Oberbeckmann S."/>
            <person name="Bunk B."/>
            <person name="Jeske O."/>
            <person name="Meyerdierks A."/>
            <person name="Storesund J.E."/>
            <person name="Kallscheuer N."/>
            <person name="Luecker S."/>
            <person name="Lage O.M."/>
            <person name="Pohl T."/>
            <person name="Merkel B.J."/>
            <person name="Hornburger P."/>
            <person name="Mueller R.-W."/>
            <person name="Bruemmer F."/>
            <person name="Labrenz M."/>
            <person name="Spormann A.M."/>
            <person name="Op den Camp H."/>
            <person name="Overmann J."/>
            <person name="Amann R."/>
            <person name="Jetten M.S.M."/>
            <person name="Mascher T."/>
            <person name="Medema M.H."/>
            <person name="Devos D.P."/>
            <person name="Kaster A.-K."/>
            <person name="Ovreas L."/>
            <person name="Rohde M."/>
            <person name="Galperin M.Y."/>
            <person name="Jogler C."/>
        </authorList>
    </citation>
    <scope>NUCLEOTIDE SEQUENCE [LARGE SCALE GENOMIC DNA]</scope>
    <source>
        <strain evidence="4 5">UC8</strain>
    </source>
</reference>
<accession>A0A5B9QPS1</accession>
<dbReference type="EC" id="4.1.1.20" evidence="4"/>
<dbReference type="Gene3D" id="2.40.37.10">
    <property type="entry name" value="Lyase, Ornithine Decarboxylase, Chain A, domain 1"/>
    <property type="match status" value="1"/>
</dbReference>
<keyword evidence="5" id="KW-1185">Reference proteome</keyword>
<proteinExistence type="predicted"/>
<name>A0A5B9QPS1_9BACT</name>
<dbReference type="PANTHER" id="PTHR43727">
    <property type="entry name" value="DIAMINOPIMELATE DECARBOXYLASE"/>
    <property type="match status" value="1"/>
</dbReference>
<dbReference type="CDD" id="cd06842">
    <property type="entry name" value="PLPDE_III_Y4yA_like"/>
    <property type="match status" value="1"/>
</dbReference>
<dbReference type="SUPFAM" id="SSF50621">
    <property type="entry name" value="Alanine racemase C-terminal domain-like"/>
    <property type="match status" value="1"/>
</dbReference>
<dbReference type="GO" id="GO:0008836">
    <property type="term" value="F:diaminopimelate decarboxylase activity"/>
    <property type="evidence" value="ECO:0007669"/>
    <property type="project" value="UniProtKB-EC"/>
</dbReference>
<feature type="domain" description="Orn/DAP/Arg decarboxylase 2 N-terminal" evidence="3">
    <location>
        <begin position="76"/>
        <end position="268"/>
    </location>
</feature>
<evidence type="ECO:0000256" key="1">
    <source>
        <dbReference type="ARBA" id="ARBA00001933"/>
    </source>
</evidence>
<organism evidence="4 5">
    <name type="scientific">Roseimaritima ulvae</name>
    <dbReference type="NCBI Taxonomy" id="980254"/>
    <lineage>
        <taxon>Bacteria</taxon>
        <taxon>Pseudomonadati</taxon>
        <taxon>Planctomycetota</taxon>
        <taxon>Planctomycetia</taxon>
        <taxon>Pirellulales</taxon>
        <taxon>Pirellulaceae</taxon>
        <taxon>Roseimaritima</taxon>
    </lineage>
</organism>
<dbReference type="InterPro" id="IPR022657">
    <property type="entry name" value="De-COase2_CS"/>
</dbReference>
<evidence type="ECO:0000256" key="2">
    <source>
        <dbReference type="ARBA" id="ARBA00022898"/>
    </source>
</evidence>
<dbReference type="PANTHER" id="PTHR43727:SF2">
    <property type="entry name" value="GROUP IV DECARBOXYLASE"/>
    <property type="match status" value="1"/>
</dbReference>
<evidence type="ECO:0000313" key="4">
    <source>
        <dbReference type="EMBL" id="QEG40954.1"/>
    </source>
</evidence>
<dbReference type="Gene3D" id="3.20.20.10">
    <property type="entry name" value="Alanine racemase"/>
    <property type="match status" value="1"/>
</dbReference>
<gene>
    <name evidence="4" type="primary">lysA_3</name>
    <name evidence="4" type="ORF">UC8_29720</name>
</gene>
<protein>
    <submittedName>
        <fullName evidence="4">Diaminopimelate decarboxylase</fullName>
        <ecNumber evidence="4">4.1.1.20</ecNumber>
    </submittedName>
</protein>
<dbReference type="InterPro" id="IPR022644">
    <property type="entry name" value="De-COase2_N"/>
</dbReference>
<dbReference type="SUPFAM" id="SSF51419">
    <property type="entry name" value="PLP-binding barrel"/>
    <property type="match status" value="1"/>
</dbReference>
<keyword evidence="2" id="KW-0663">Pyridoxal phosphate</keyword>
<dbReference type="Proteomes" id="UP000325286">
    <property type="component" value="Chromosome"/>
</dbReference>
<dbReference type="Pfam" id="PF02784">
    <property type="entry name" value="Orn_Arg_deC_N"/>
    <property type="match status" value="1"/>
</dbReference>
<evidence type="ECO:0000313" key="5">
    <source>
        <dbReference type="Proteomes" id="UP000325286"/>
    </source>
</evidence>
<comment type="cofactor">
    <cofactor evidence="1">
        <name>pyridoxal 5'-phosphate</name>
        <dbReference type="ChEBI" id="CHEBI:597326"/>
    </cofactor>
</comment>
<dbReference type="KEGG" id="rul:UC8_29720"/>
<dbReference type="InterPro" id="IPR009006">
    <property type="entry name" value="Ala_racemase/Decarboxylase_C"/>
</dbReference>
<keyword evidence="4" id="KW-0456">Lyase</keyword>
<dbReference type="InterPro" id="IPR042152">
    <property type="entry name" value="Y4yA-like"/>
</dbReference>
<dbReference type="AlphaFoldDB" id="A0A5B9QPS1"/>